<keyword evidence="2" id="KW-1185">Reference proteome</keyword>
<dbReference type="InterPro" id="IPR005500">
    <property type="entry name" value="DUF309"/>
</dbReference>
<dbReference type="Gene3D" id="1.10.3450.10">
    <property type="entry name" value="TTHA0068-like"/>
    <property type="match status" value="1"/>
</dbReference>
<dbReference type="InterPro" id="IPR023203">
    <property type="entry name" value="TTHA0068_sf"/>
</dbReference>
<reference evidence="1 2" key="1">
    <citation type="submission" date="2007-06" db="EMBL/GenBank/DDBJ databases">
        <authorList>
            <person name="Shimkets L."/>
            <person name="Ferriera S."/>
            <person name="Johnson J."/>
            <person name="Kravitz S."/>
            <person name="Beeson K."/>
            <person name="Sutton G."/>
            <person name="Rogers Y.-H."/>
            <person name="Friedman R."/>
            <person name="Frazier M."/>
            <person name="Venter J.C."/>
        </authorList>
    </citation>
    <scope>NUCLEOTIDE SEQUENCE [LARGE SCALE GENOMIC DNA]</scope>
    <source>
        <strain evidence="1 2">SIR-1</strain>
    </source>
</reference>
<protein>
    <recommendedName>
        <fullName evidence="3">DUF309 domain-containing protein</fullName>
    </recommendedName>
</protein>
<comment type="caution">
    <text evidence="1">The sequence shown here is derived from an EMBL/GenBank/DDBJ whole genome shotgun (WGS) entry which is preliminary data.</text>
</comment>
<proteinExistence type="predicted"/>
<sequence length="174" mass="19169">MDFPPYTFVPGRGWPHPTRHPDGHSYGRPSDVVRGLDVAECEAHPNWLEGIALFDRGYYWEAHEAWEGLWVAAGRKGALADLLNGLIKVAAAGIKIRQDKRAPASRLAELAVSRFDRAQAEFGVARVAGLRFDHLRAVARQAHVVRRPAGDLELPVVKVFSGSLREHPSAEGHA</sequence>
<name>A6G7U8_9BACT</name>
<dbReference type="Pfam" id="PF03745">
    <property type="entry name" value="DUF309"/>
    <property type="match status" value="1"/>
</dbReference>
<gene>
    <name evidence="1" type="ORF">PPSIR1_23529</name>
</gene>
<dbReference type="EMBL" id="ABCS01000036">
    <property type="protein sequence ID" value="EDM78041.1"/>
    <property type="molecule type" value="Genomic_DNA"/>
</dbReference>
<dbReference type="AlphaFoldDB" id="A6G7U8"/>
<dbReference type="STRING" id="391625.PPSIR1_23529"/>
<accession>A6G7U8</accession>
<dbReference type="SUPFAM" id="SSF140663">
    <property type="entry name" value="TTHA0068-like"/>
    <property type="match status" value="1"/>
</dbReference>
<evidence type="ECO:0000313" key="2">
    <source>
        <dbReference type="Proteomes" id="UP000005801"/>
    </source>
</evidence>
<organism evidence="1 2">
    <name type="scientific">Plesiocystis pacifica SIR-1</name>
    <dbReference type="NCBI Taxonomy" id="391625"/>
    <lineage>
        <taxon>Bacteria</taxon>
        <taxon>Pseudomonadati</taxon>
        <taxon>Myxococcota</taxon>
        <taxon>Polyangia</taxon>
        <taxon>Nannocystales</taxon>
        <taxon>Nannocystaceae</taxon>
        <taxon>Plesiocystis</taxon>
    </lineage>
</organism>
<evidence type="ECO:0008006" key="3">
    <source>
        <dbReference type="Google" id="ProtNLM"/>
    </source>
</evidence>
<dbReference type="RefSeq" id="WP_006972793.1">
    <property type="nucleotide sequence ID" value="NZ_ABCS01000036.1"/>
</dbReference>
<evidence type="ECO:0000313" key="1">
    <source>
        <dbReference type="EMBL" id="EDM78041.1"/>
    </source>
</evidence>
<dbReference type="Proteomes" id="UP000005801">
    <property type="component" value="Unassembled WGS sequence"/>
</dbReference>
<dbReference type="eggNOG" id="COG1547">
    <property type="taxonomic scope" value="Bacteria"/>
</dbReference>